<protein>
    <submittedName>
        <fullName evidence="1">Uncharacterized protein</fullName>
    </submittedName>
</protein>
<proteinExistence type="predicted"/>
<organism evidence="1 2">
    <name type="scientific">Phyllostomus discolor</name>
    <name type="common">pale spear-nosed bat</name>
    <dbReference type="NCBI Taxonomy" id="89673"/>
    <lineage>
        <taxon>Eukaryota</taxon>
        <taxon>Metazoa</taxon>
        <taxon>Chordata</taxon>
        <taxon>Craniata</taxon>
        <taxon>Vertebrata</taxon>
        <taxon>Euteleostomi</taxon>
        <taxon>Mammalia</taxon>
        <taxon>Eutheria</taxon>
        <taxon>Laurasiatheria</taxon>
        <taxon>Chiroptera</taxon>
        <taxon>Yangochiroptera</taxon>
        <taxon>Phyllostomidae</taxon>
        <taxon>Phyllostominae</taxon>
        <taxon>Phyllostomus</taxon>
    </lineage>
</organism>
<comment type="caution">
    <text evidence="1">The sequence shown here is derived from an EMBL/GenBank/DDBJ whole genome shotgun (WGS) entry which is preliminary data.</text>
</comment>
<evidence type="ECO:0000313" key="2">
    <source>
        <dbReference type="Proteomes" id="UP000664940"/>
    </source>
</evidence>
<reference evidence="1 2" key="1">
    <citation type="journal article" date="2020" name="Nature">
        <title>Six reference-quality genomes reveal evolution of bat adaptations.</title>
        <authorList>
            <person name="Jebb D."/>
            <person name="Huang Z."/>
            <person name="Pippel M."/>
            <person name="Hughes G.M."/>
            <person name="Lavrichenko K."/>
            <person name="Devanna P."/>
            <person name="Winkler S."/>
            <person name="Jermiin L.S."/>
            <person name="Skirmuntt E.C."/>
            <person name="Katzourakis A."/>
            <person name="Burkitt-Gray L."/>
            <person name="Ray D.A."/>
            <person name="Sullivan K.A.M."/>
            <person name="Roscito J.G."/>
            <person name="Kirilenko B.M."/>
            <person name="Davalos L.M."/>
            <person name="Corthals A.P."/>
            <person name="Power M.L."/>
            <person name="Jones G."/>
            <person name="Ransome R.D."/>
            <person name="Dechmann D.K.N."/>
            <person name="Locatelli A.G."/>
            <person name="Puechmaille S.J."/>
            <person name="Fedrigo O."/>
            <person name="Jarvis E.D."/>
            <person name="Hiller M."/>
            <person name="Vernes S.C."/>
            <person name="Myers E.W."/>
            <person name="Teeling E.C."/>
        </authorList>
    </citation>
    <scope>NUCLEOTIDE SEQUENCE [LARGE SCALE GENOMIC DNA]</scope>
    <source>
        <strain evidence="1">Bat1K_MPI-CBG_1</strain>
    </source>
</reference>
<accession>A0A833ZVF4</accession>
<gene>
    <name evidence="1" type="ORF">HJG60_011535</name>
</gene>
<dbReference type="Proteomes" id="UP000664940">
    <property type="component" value="Unassembled WGS sequence"/>
</dbReference>
<dbReference type="EMBL" id="JABVXQ010000007">
    <property type="protein sequence ID" value="KAF6099803.1"/>
    <property type="molecule type" value="Genomic_DNA"/>
</dbReference>
<name>A0A833ZVF4_9CHIR</name>
<dbReference type="AlphaFoldDB" id="A0A833ZVF4"/>
<sequence>MEVAEKTGKATELRKGVDTPRPVVFKDDLPVQDESRVNLANPAIKGENLQDKLYSVAFRLSATSIAAFDGFSASKTLLHADMVVYESLDSSANRLVESEPHFPECLLLLVAQQCGPVGGGLSGTTLWVGSPRGTWVTDGMLVSCALFLVVLV</sequence>
<evidence type="ECO:0000313" key="1">
    <source>
        <dbReference type="EMBL" id="KAF6099803.1"/>
    </source>
</evidence>